<sequence>MNKILDGKKTSLKIKEEIYEITSKLSKDDLPVLGIIQIGDLEESNIYIKHKMNMAKELNIDSILVKLTDNPTDEKIFETIKELSNQVTGIIVQLPMVSQNVSSVQNILNSIEELQDIDGLRIIDNQFNPLFLPATPKGIILLLNEYKIDFSNYDVSVVGQSNIVGKPLSFYFDTHSKISRRYDKLTPKDNLKFSDLVIVATGVKNSVTVDMLKDDVILMDVGIHRENSKISGDLDFDACIEKAKYITPVPGGVGPMTVISLIINLIKSYCLQNPDKLNLYKKINKYF</sequence>
<dbReference type="KEGG" id="mclo:DK849_01925"/>
<keyword evidence="8 11" id="KW-0368">Histidine biosynthesis</keyword>
<evidence type="ECO:0000256" key="8">
    <source>
        <dbReference type="ARBA" id="ARBA00023102"/>
    </source>
</evidence>
<evidence type="ECO:0000256" key="9">
    <source>
        <dbReference type="ARBA" id="ARBA00023167"/>
    </source>
</evidence>
<dbReference type="InterPro" id="IPR020630">
    <property type="entry name" value="THF_DH/CycHdrlase_cat_dom"/>
</dbReference>
<dbReference type="EC" id="1.5.1.5" evidence="11"/>
<dbReference type="GO" id="GO:0004488">
    <property type="term" value="F:methylenetetrahydrofolate dehydrogenase (NADP+) activity"/>
    <property type="evidence" value="ECO:0007669"/>
    <property type="project" value="UniProtKB-UniRule"/>
</dbReference>
<dbReference type="InterPro" id="IPR020631">
    <property type="entry name" value="THF_DH/CycHdrlase_NAD-bd_dom"/>
</dbReference>
<evidence type="ECO:0000256" key="1">
    <source>
        <dbReference type="ARBA" id="ARBA00004777"/>
    </source>
</evidence>
<evidence type="ECO:0000256" key="4">
    <source>
        <dbReference type="ARBA" id="ARBA00022755"/>
    </source>
</evidence>
<evidence type="ECO:0000256" key="5">
    <source>
        <dbReference type="ARBA" id="ARBA00022801"/>
    </source>
</evidence>
<comment type="function">
    <text evidence="11">Catalyzes the oxidation of 5,10-methylenetetrahydrofolate to 5,10-methenyltetrahydrofolate and then the hydrolysis of 5,10-methenyltetrahydrofolate to 10-formyltetrahydrofolate.</text>
</comment>
<evidence type="ECO:0000313" key="15">
    <source>
        <dbReference type="Proteomes" id="UP000249865"/>
    </source>
</evidence>
<dbReference type="InterPro" id="IPR000672">
    <property type="entry name" value="THF_DH/CycHdrlase"/>
</dbReference>
<evidence type="ECO:0000256" key="10">
    <source>
        <dbReference type="ARBA" id="ARBA00023268"/>
    </source>
</evidence>
<dbReference type="GO" id="GO:0004477">
    <property type="term" value="F:methenyltetrahydrofolate cyclohydrolase activity"/>
    <property type="evidence" value="ECO:0007669"/>
    <property type="project" value="UniProtKB-UniRule"/>
</dbReference>
<organism evidence="14 15">
    <name type="scientific">Metamycoplasma cloacale</name>
    <dbReference type="NCBI Taxonomy" id="92401"/>
    <lineage>
        <taxon>Bacteria</taxon>
        <taxon>Bacillati</taxon>
        <taxon>Mycoplasmatota</taxon>
        <taxon>Mycoplasmoidales</taxon>
        <taxon>Metamycoplasmataceae</taxon>
        <taxon>Metamycoplasma</taxon>
    </lineage>
</organism>
<dbReference type="AlphaFoldDB" id="A0A2Z4LM56"/>
<evidence type="ECO:0000259" key="12">
    <source>
        <dbReference type="Pfam" id="PF00763"/>
    </source>
</evidence>
<dbReference type="PANTHER" id="PTHR48099">
    <property type="entry name" value="C-1-TETRAHYDROFOLATE SYNTHASE, CYTOPLASMIC-RELATED"/>
    <property type="match status" value="1"/>
</dbReference>
<dbReference type="SUPFAM" id="SSF51735">
    <property type="entry name" value="NAD(P)-binding Rossmann-fold domains"/>
    <property type="match status" value="1"/>
</dbReference>
<dbReference type="GO" id="GO:0035999">
    <property type="term" value="P:tetrahydrofolate interconversion"/>
    <property type="evidence" value="ECO:0007669"/>
    <property type="project" value="UniProtKB-UniRule"/>
</dbReference>
<dbReference type="PRINTS" id="PR00085">
    <property type="entry name" value="THFDHDRGNASE"/>
</dbReference>
<dbReference type="GO" id="GO:0006164">
    <property type="term" value="P:purine nucleotide biosynthetic process"/>
    <property type="evidence" value="ECO:0007669"/>
    <property type="project" value="UniProtKB-KW"/>
</dbReference>
<dbReference type="InterPro" id="IPR046346">
    <property type="entry name" value="Aminoacid_DH-like_N_sf"/>
</dbReference>
<keyword evidence="9 11" id="KW-0486">Methionine biosynthesis</keyword>
<dbReference type="OrthoDB" id="9803580at2"/>
<dbReference type="Pfam" id="PF00763">
    <property type="entry name" value="THF_DHG_CYH"/>
    <property type="match status" value="1"/>
</dbReference>
<dbReference type="HAMAP" id="MF_01576">
    <property type="entry name" value="THF_DHG_CYH"/>
    <property type="match status" value="1"/>
</dbReference>
<feature type="binding site" evidence="11">
    <location>
        <begin position="159"/>
        <end position="161"/>
    </location>
    <ligand>
        <name>NADP(+)</name>
        <dbReference type="ChEBI" id="CHEBI:58349"/>
    </ligand>
</feature>
<protein>
    <recommendedName>
        <fullName evidence="11">Bifunctional protein FolD</fullName>
    </recommendedName>
    <domain>
        <recommendedName>
            <fullName evidence="11">Methylenetetrahydrofolate dehydrogenase</fullName>
            <ecNumber evidence="11">1.5.1.5</ecNumber>
        </recommendedName>
    </domain>
    <domain>
        <recommendedName>
            <fullName evidence="11">Methenyltetrahydrofolate cyclohydrolase</fullName>
            <ecNumber evidence="11">3.5.4.9</ecNumber>
        </recommendedName>
    </domain>
</protein>
<evidence type="ECO:0000313" key="14">
    <source>
        <dbReference type="EMBL" id="AWX42816.1"/>
    </source>
</evidence>
<dbReference type="Proteomes" id="UP000249865">
    <property type="component" value="Chromosome"/>
</dbReference>
<keyword evidence="6 11" id="KW-0521">NADP</keyword>
<accession>A0A2Z4LM56</accession>
<comment type="catalytic activity">
    <reaction evidence="11">
        <text>(6R)-5,10-methenyltetrahydrofolate + H2O = (6R)-10-formyltetrahydrofolate + H(+)</text>
        <dbReference type="Rhea" id="RHEA:23700"/>
        <dbReference type="ChEBI" id="CHEBI:15377"/>
        <dbReference type="ChEBI" id="CHEBI:15378"/>
        <dbReference type="ChEBI" id="CHEBI:57455"/>
        <dbReference type="ChEBI" id="CHEBI:195366"/>
        <dbReference type="EC" id="3.5.4.9"/>
    </reaction>
</comment>
<evidence type="ECO:0000256" key="7">
    <source>
        <dbReference type="ARBA" id="ARBA00023002"/>
    </source>
</evidence>
<dbReference type="Pfam" id="PF02882">
    <property type="entry name" value="THF_DHG_CYH_C"/>
    <property type="match status" value="1"/>
</dbReference>
<keyword evidence="15" id="KW-1185">Reference proteome</keyword>
<keyword evidence="10 11" id="KW-0511">Multifunctional enzyme</keyword>
<dbReference type="UniPathway" id="UPA00193"/>
<gene>
    <name evidence="11" type="primary">folD</name>
    <name evidence="14" type="ORF">DK849_01925</name>
</gene>
<evidence type="ECO:0000256" key="6">
    <source>
        <dbReference type="ARBA" id="ARBA00022857"/>
    </source>
</evidence>
<evidence type="ECO:0000256" key="11">
    <source>
        <dbReference type="HAMAP-Rule" id="MF_01576"/>
    </source>
</evidence>
<proteinExistence type="inferred from homology"/>
<evidence type="ECO:0000256" key="2">
    <source>
        <dbReference type="ARBA" id="ARBA00022563"/>
    </source>
</evidence>
<keyword evidence="7 11" id="KW-0560">Oxidoreductase</keyword>
<dbReference type="EC" id="3.5.4.9" evidence="11"/>
<dbReference type="GO" id="GO:0009086">
    <property type="term" value="P:methionine biosynthetic process"/>
    <property type="evidence" value="ECO:0007669"/>
    <property type="project" value="UniProtKB-KW"/>
</dbReference>
<keyword evidence="5 11" id="KW-0378">Hydrolase</keyword>
<dbReference type="Gene3D" id="3.40.50.720">
    <property type="entry name" value="NAD(P)-binding Rossmann-like Domain"/>
    <property type="match status" value="1"/>
</dbReference>
<name>A0A2Z4LM56_9BACT</name>
<evidence type="ECO:0000259" key="13">
    <source>
        <dbReference type="Pfam" id="PF02882"/>
    </source>
</evidence>
<dbReference type="InterPro" id="IPR036291">
    <property type="entry name" value="NAD(P)-bd_dom_sf"/>
</dbReference>
<evidence type="ECO:0000256" key="3">
    <source>
        <dbReference type="ARBA" id="ARBA00022605"/>
    </source>
</evidence>
<feature type="domain" description="Tetrahydrofolate dehydrogenase/cyclohydrolase catalytic" evidence="12">
    <location>
        <begin position="5"/>
        <end position="118"/>
    </location>
</feature>
<comment type="subunit">
    <text evidence="11">Homodimer.</text>
</comment>
<dbReference type="Gene3D" id="3.40.50.10860">
    <property type="entry name" value="Leucine Dehydrogenase, chain A, domain 1"/>
    <property type="match status" value="1"/>
</dbReference>
<comment type="pathway">
    <text evidence="1 11">One-carbon metabolism; tetrahydrofolate interconversion.</text>
</comment>
<dbReference type="GO" id="GO:0005829">
    <property type="term" value="C:cytosol"/>
    <property type="evidence" value="ECO:0007669"/>
    <property type="project" value="TreeGrafter"/>
</dbReference>
<feature type="binding site" evidence="11">
    <location>
        <position position="223"/>
    </location>
    <ligand>
        <name>NADP(+)</name>
        <dbReference type="ChEBI" id="CHEBI:58349"/>
    </ligand>
</feature>
<dbReference type="PANTHER" id="PTHR48099:SF5">
    <property type="entry name" value="C-1-TETRAHYDROFOLATE SYNTHASE, CYTOPLASMIC"/>
    <property type="match status" value="1"/>
</dbReference>
<comment type="catalytic activity">
    <reaction evidence="11">
        <text>(6R)-5,10-methylene-5,6,7,8-tetrahydrofolate + NADP(+) = (6R)-5,10-methenyltetrahydrofolate + NADPH</text>
        <dbReference type="Rhea" id="RHEA:22812"/>
        <dbReference type="ChEBI" id="CHEBI:15636"/>
        <dbReference type="ChEBI" id="CHEBI:57455"/>
        <dbReference type="ChEBI" id="CHEBI:57783"/>
        <dbReference type="ChEBI" id="CHEBI:58349"/>
        <dbReference type="EC" id="1.5.1.5"/>
    </reaction>
</comment>
<dbReference type="GO" id="GO:0000105">
    <property type="term" value="P:L-histidine biosynthetic process"/>
    <property type="evidence" value="ECO:0007669"/>
    <property type="project" value="UniProtKB-KW"/>
</dbReference>
<dbReference type="PROSITE" id="PS00767">
    <property type="entry name" value="THF_DHG_CYH_2"/>
    <property type="match status" value="1"/>
</dbReference>
<dbReference type="RefSeq" id="WP_029330257.1">
    <property type="nucleotide sequence ID" value="NZ_CP030103.1"/>
</dbReference>
<comment type="caution">
    <text evidence="11">Lacks conserved residue(s) required for the propagation of feature annotation.</text>
</comment>
<dbReference type="EMBL" id="CP030103">
    <property type="protein sequence ID" value="AWX42816.1"/>
    <property type="molecule type" value="Genomic_DNA"/>
</dbReference>
<keyword evidence="3 11" id="KW-0028">Amino-acid biosynthesis</keyword>
<keyword evidence="2 11" id="KW-0554">One-carbon metabolism</keyword>
<comment type="similarity">
    <text evidence="11">Belongs to the tetrahydrofolate dehydrogenase/cyclohydrolase family.</text>
</comment>
<feature type="domain" description="Tetrahydrofolate dehydrogenase/cyclohydrolase NAD(P)-binding" evidence="13">
    <location>
        <begin position="133"/>
        <end position="270"/>
    </location>
</feature>
<dbReference type="InterPro" id="IPR020867">
    <property type="entry name" value="THF_DH/CycHdrlase_CS"/>
</dbReference>
<reference evidence="15" key="1">
    <citation type="submission" date="2018-06" db="EMBL/GenBank/DDBJ databases">
        <title>Complete genome sequences of Mycoplasma anatis, M. anseris and M. cloacale type strains.</title>
        <authorList>
            <person name="Grozner D."/>
            <person name="Forro B."/>
            <person name="Sulyok K.M."/>
            <person name="Marton S."/>
            <person name="Kreizinger Z."/>
            <person name="Banyai K."/>
            <person name="Gyuranecz M."/>
        </authorList>
    </citation>
    <scope>NUCLEOTIDE SEQUENCE [LARGE SCALE GENOMIC DNA]</scope>
    <source>
        <strain evidence="15">NCTC 10199</strain>
    </source>
</reference>
<keyword evidence="4 11" id="KW-0658">Purine biosynthesis</keyword>
<dbReference type="SUPFAM" id="SSF53223">
    <property type="entry name" value="Aminoacid dehydrogenase-like, N-terminal domain"/>
    <property type="match status" value="1"/>
</dbReference>